<accession>A0ABQ0GY19</accession>
<keyword evidence="6" id="KW-1185">Reference proteome</keyword>
<keyword evidence="1" id="KW-0472">Membrane</keyword>
<dbReference type="InterPro" id="IPR035965">
    <property type="entry name" value="PAS-like_dom_sf"/>
</dbReference>
<dbReference type="InterPro" id="IPR029787">
    <property type="entry name" value="Nucleotide_cyclase"/>
</dbReference>
<feature type="transmembrane region" description="Helical" evidence="1">
    <location>
        <begin position="210"/>
        <end position="236"/>
    </location>
</feature>
<evidence type="ECO:0000259" key="3">
    <source>
        <dbReference type="PROSITE" id="PS50887"/>
    </source>
</evidence>
<dbReference type="Pfam" id="PF00990">
    <property type="entry name" value="GGDEF"/>
    <property type="match status" value="1"/>
</dbReference>
<evidence type="ECO:0000313" key="5">
    <source>
        <dbReference type="EMBL" id="GAB1581569.1"/>
    </source>
</evidence>
<evidence type="ECO:0000259" key="2">
    <source>
        <dbReference type="PROSITE" id="PS50883"/>
    </source>
</evidence>
<keyword evidence="1" id="KW-1133">Transmembrane helix</keyword>
<sequence>MLTVYNCIVNEHDLRLVFLAAVVCALASFAAVNLMRYARRSNAPGLWLAVAAVACGFGIWATHFIAMLAFSPELPQGYDIALAAVSLVMAVVMTGLGGLVAVKSRHAYADLLGGAIVGGGIAAMHFTGMAAFKVEGRIAWDPAFVIAAIALGVLLGAAAMRTAFRAGAGMKGKIAGAALLTLAICSHHFTAMGAVTILPDPSVSVPATAIASGWLAAGIAFASIVVLLSALAVAALDMRSRRTATEMDRMRKLVNAAVEGLVICDGDIIVTANESFSVLSGVGSHALIGASIGAMLPDAHIRGKLAGGHNGVLETDLMTGEGELIPVELIARSIEFGGKRHRAIAIRDLRARKEAEAHISYLAHHDMLTGLPNRRSFAARLDQLIAATDIRGENRVALLCLDLDRFKEVNDLFGHAAGDEILQKVATTVSRLLGSEDMLARLGGDEFAIIMPGISGTAAVSRLAEDILEALQSESEVSPMRSIVSSSIGIAIFPTDGTDRETLLNHADTALYRSKAEGRNTYRFFEAKMGEEAKGRRLIEHELRRAVSGGELKLVYQPQIQIDSGEVIGFEALLRWHNRRRGDVPPNVFIPIAEESGLIVELGDWVLLEACREAASWDEPLTVAVNVSAVQLHSQEFPHKVHDVLIRTGLPPHRLELEITETALIKDMNRALAALRQVKSLGVRVAMDDFGTGYSSLSNIRAFPFDVIKIDRSFIKSVDKNEQAAAIVRAVLGLGRGLGLPVMAEGIETSDELRFLTDEYCAAGQGFHLGEPAAIEHFDHIVRTGSRFGKRKAAAAAAS</sequence>
<proteinExistence type="predicted"/>
<feature type="transmembrane region" description="Helical" evidence="1">
    <location>
        <begin position="144"/>
        <end position="164"/>
    </location>
</feature>
<dbReference type="EMBL" id="BAAFZP010000001">
    <property type="protein sequence ID" value="GAB1581569.1"/>
    <property type="molecule type" value="Genomic_DNA"/>
</dbReference>
<dbReference type="Pfam" id="PF00563">
    <property type="entry name" value="EAL"/>
    <property type="match status" value="1"/>
</dbReference>
<feature type="domain" description="GGDEF" evidence="3">
    <location>
        <begin position="394"/>
        <end position="527"/>
    </location>
</feature>
<dbReference type="Gene3D" id="3.30.450.20">
    <property type="entry name" value="PAS domain"/>
    <property type="match status" value="1"/>
</dbReference>
<feature type="domain" description="MHYT" evidence="4">
    <location>
        <begin position="12"/>
        <end position="198"/>
    </location>
</feature>
<comment type="caution">
    <text evidence="5">The sequence shown here is derived from an EMBL/GenBank/DDBJ whole genome shotgun (WGS) entry which is preliminary data.</text>
</comment>
<feature type="domain" description="EAL" evidence="2">
    <location>
        <begin position="536"/>
        <end position="786"/>
    </location>
</feature>
<feature type="transmembrane region" description="Helical" evidence="1">
    <location>
        <begin position="176"/>
        <end position="198"/>
    </location>
</feature>
<dbReference type="InterPro" id="IPR001633">
    <property type="entry name" value="EAL_dom"/>
</dbReference>
<name>A0ABQ0GY19_9HYPH</name>
<dbReference type="Pfam" id="PF03707">
    <property type="entry name" value="MHYT"/>
    <property type="match status" value="2"/>
</dbReference>
<reference evidence="5 6" key="1">
    <citation type="submission" date="2024-10" db="EMBL/GenBank/DDBJ databases">
        <title>Isolation, draft genome sequencing and identification of Phyllobacterium sp. NSA23, isolated from leaf soil.</title>
        <authorList>
            <person name="Akita H."/>
        </authorList>
    </citation>
    <scope>NUCLEOTIDE SEQUENCE [LARGE SCALE GENOMIC DNA]</scope>
    <source>
        <strain evidence="5 6">NSA23</strain>
    </source>
</reference>
<dbReference type="Gene3D" id="3.20.20.450">
    <property type="entry name" value="EAL domain"/>
    <property type="match status" value="1"/>
</dbReference>
<dbReference type="PROSITE" id="PS50887">
    <property type="entry name" value="GGDEF"/>
    <property type="match status" value="1"/>
</dbReference>
<evidence type="ECO:0000256" key="1">
    <source>
        <dbReference type="PROSITE-ProRule" id="PRU00244"/>
    </source>
</evidence>
<dbReference type="Proteomes" id="UP001628091">
    <property type="component" value="Unassembled WGS sequence"/>
</dbReference>
<keyword evidence="1" id="KW-0812">Transmembrane</keyword>
<dbReference type="PROSITE" id="PS50883">
    <property type="entry name" value="EAL"/>
    <property type="match status" value="1"/>
</dbReference>
<dbReference type="PANTHER" id="PTHR44757">
    <property type="entry name" value="DIGUANYLATE CYCLASE DGCP"/>
    <property type="match status" value="1"/>
</dbReference>
<dbReference type="PROSITE" id="PS50924">
    <property type="entry name" value="MHYT"/>
    <property type="match status" value="1"/>
</dbReference>
<feature type="transmembrane region" description="Helical" evidence="1">
    <location>
        <begin position="80"/>
        <end position="102"/>
    </location>
</feature>
<evidence type="ECO:0000313" key="6">
    <source>
        <dbReference type="Proteomes" id="UP001628091"/>
    </source>
</evidence>
<protein>
    <submittedName>
        <fullName evidence="5">EAL domain-containing protein</fullName>
    </submittedName>
</protein>
<dbReference type="InterPro" id="IPR043128">
    <property type="entry name" value="Rev_trsase/Diguanyl_cyclase"/>
</dbReference>
<dbReference type="SUPFAM" id="SSF55785">
    <property type="entry name" value="PYP-like sensor domain (PAS domain)"/>
    <property type="match status" value="1"/>
</dbReference>
<dbReference type="CDD" id="cd01949">
    <property type="entry name" value="GGDEF"/>
    <property type="match status" value="1"/>
</dbReference>
<feature type="transmembrane region" description="Helical" evidence="1">
    <location>
        <begin position="46"/>
        <end position="68"/>
    </location>
</feature>
<feature type="transmembrane region" description="Helical" evidence="1">
    <location>
        <begin position="16"/>
        <end position="34"/>
    </location>
</feature>
<dbReference type="SUPFAM" id="SSF141868">
    <property type="entry name" value="EAL domain-like"/>
    <property type="match status" value="1"/>
</dbReference>
<dbReference type="RefSeq" id="WP_407864374.1">
    <property type="nucleotide sequence ID" value="NZ_BAAFZP010000001.1"/>
</dbReference>
<organism evidence="5 6">
    <name type="scientific">Phyllobacterium phragmitis</name>
    <dbReference type="NCBI Taxonomy" id="2670329"/>
    <lineage>
        <taxon>Bacteria</taxon>
        <taxon>Pseudomonadati</taxon>
        <taxon>Pseudomonadota</taxon>
        <taxon>Alphaproteobacteria</taxon>
        <taxon>Hyphomicrobiales</taxon>
        <taxon>Phyllobacteriaceae</taxon>
        <taxon>Phyllobacterium</taxon>
    </lineage>
</organism>
<dbReference type="CDD" id="cd01948">
    <property type="entry name" value="EAL"/>
    <property type="match status" value="1"/>
</dbReference>
<dbReference type="InterPro" id="IPR005330">
    <property type="entry name" value="MHYT_dom"/>
</dbReference>
<gene>
    <name evidence="5" type="ORF">PPNSA23_15120</name>
</gene>
<dbReference type="SMART" id="SM00052">
    <property type="entry name" value="EAL"/>
    <property type="match status" value="1"/>
</dbReference>
<dbReference type="PANTHER" id="PTHR44757:SF2">
    <property type="entry name" value="BIOFILM ARCHITECTURE MAINTENANCE PROTEIN MBAA"/>
    <property type="match status" value="1"/>
</dbReference>
<dbReference type="InterPro" id="IPR052155">
    <property type="entry name" value="Biofilm_reg_signaling"/>
</dbReference>
<dbReference type="SUPFAM" id="SSF55073">
    <property type="entry name" value="Nucleotide cyclase"/>
    <property type="match status" value="1"/>
</dbReference>
<dbReference type="SMART" id="SM00267">
    <property type="entry name" value="GGDEF"/>
    <property type="match status" value="1"/>
</dbReference>
<dbReference type="InterPro" id="IPR000160">
    <property type="entry name" value="GGDEF_dom"/>
</dbReference>
<dbReference type="InterPro" id="IPR035919">
    <property type="entry name" value="EAL_sf"/>
</dbReference>
<feature type="transmembrane region" description="Helical" evidence="1">
    <location>
        <begin position="111"/>
        <end position="132"/>
    </location>
</feature>
<evidence type="ECO:0000259" key="4">
    <source>
        <dbReference type="PROSITE" id="PS50924"/>
    </source>
</evidence>
<dbReference type="NCBIfam" id="TIGR00254">
    <property type="entry name" value="GGDEF"/>
    <property type="match status" value="1"/>
</dbReference>
<dbReference type="Gene3D" id="3.30.70.270">
    <property type="match status" value="1"/>
</dbReference>